<evidence type="ECO:0000256" key="1">
    <source>
        <dbReference type="SAM" id="Phobius"/>
    </source>
</evidence>
<keyword evidence="1" id="KW-1133">Transmembrane helix</keyword>
<keyword evidence="1" id="KW-0812">Transmembrane</keyword>
<dbReference type="AlphaFoldDB" id="A0AAQ3RMT8"/>
<organism evidence="2 3">
    <name type="scientific">Vigna mungo</name>
    <name type="common">Black gram</name>
    <name type="synonym">Phaseolus mungo</name>
    <dbReference type="NCBI Taxonomy" id="3915"/>
    <lineage>
        <taxon>Eukaryota</taxon>
        <taxon>Viridiplantae</taxon>
        <taxon>Streptophyta</taxon>
        <taxon>Embryophyta</taxon>
        <taxon>Tracheophyta</taxon>
        <taxon>Spermatophyta</taxon>
        <taxon>Magnoliopsida</taxon>
        <taxon>eudicotyledons</taxon>
        <taxon>Gunneridae</taxon>
        <taxon>Pentapetalae</taxon>
        <taxon>rosids</taxon>
        <taxon>fabids</taxon>
        <taxon>Fabales</taxon>
        <taxon>Fabaceae</taxon>
        <taxon>Papilionoideae</taxon>
        <taxon>50 kb inversion clade</taxon>
        <taxon>NPAAA clade</taxon>
        <taxon>indigoferoid/millettioid clade</taxon>
        <taxon>Phaseoleae</taxon>
        <taxon>Vigna</taxon>
    </lineage>
</organism>
<protein>
    <submittedName>
        <fullName evidence="2">Uncharacterized protein</fullName>
    </submittedName>
</protein>
<dbReference type="Proteomes" id="UP001374535">
    <property type="component" value="Chromosome 9"/>
</dbReference>
<dbReference type="EMBL" id="CP144692">
    <property type="protein sequence ID" value="WVY98742.1"/>
    <property type="molecule type" value="Genomic_DNA"/>
</dbReference>
<feature type="transmembrane region" description="Helical" evidence="1">
    <location>
        <begin position="26"/>
        <end position="53"/>
    </location>
</feature>
<accession>A0AAQ3RMT8</accession>
<keyword evidence="3" id="KW-1185">Reference proteome</keyword>
<keyword evidence="1" id="KW-0472">Membrane</keyword>
<evidence type="ECO:0000313" key="3">
    <source>
        <dbReference type="Proteomes" id="UP001374535"/>
    </source>
</evidence>
<proteinExistence type="predicted"/>
<sequence>MYITTQPRIYTSTTVSTPVLLPLVHIYITIIYLQITITANTLSLFLLLLFLFLRLPRKLFRILFLPPFPRGPSLLRLRNSTIIHLLPPLQFLPTFLLLRQSTARPRRNLLHRYRPFLQLLSNPIHNIIRPGVTFKRLLCLDAQSF</sequence>
<gene>
    <name evidence="2" type="ORF">V8G54_030893</name>
</gene>
<evidence type="ECO:0000313" key="2">
    <source>
        <dbReference type="EMBL" id="WVY98742.1"/>
    </source>
</evidence>
<name>A0AAQ3RMT8_VIGMU</name>
<reference evidence="2 3" key="1">
    <citation type="journal article" date="2023" name="Life. Sci Alliance">
        <title>Evolutionary insights into 3D genome organization and epigenetic landscape of Vigna mungo.</title>
        <authorList>
            <person name="Junaid A."/>
            <person name="Singh B."/>
            <person name="Bhatia S."/>
        </authorList>
    </citation>
    <scope>NUCLEOTIDE SEQUENCE [LARGE SCALE GENOMIC DNA]</scope>
    <source>
        <strain evidence="2">Urdbean</strain>
    </source>
</reference>